<feature type="non-terminal residue" evidence="1">
    <location>
        <position position="280"/>
    </location>
</feature>
<dbReference type="SUPFAM" id="SSF55486">
    <property type="entry name" value="Metalloproteases ('zincins'), catalytic domain"/>
    <property type="match status" value="1"/>
</dbReference>
<dbReference type="EMBL" id="BARW01017252">
    <property type="protein sequence ID" value="GAJ00490.1"/>
    <property type="molecule type" value="Genomic_DNA"/>
</dbReference>
<name>X1V6Q3_9ZZZZ</name>
<dbReference type="AlphaFoldDB" id="X1V6Q3"/>
<feature type="non-terminal residue" evidence="1">
    <location>
        <position position="1"/>
    </location>
</feature>
<dbReference type="Gene3D" id="3.40.390.10">
    <property type="entry name" value="Collagenase (Catalytic Domain)"/>
    <property type="match status" value="1"/>
</dbReference>
<proteinExistence type="predicted"/>
<comment type="caution">
    <text evidence="1">The sequence shown here is derived from an EMBL/GenBank/DDBJ whole genome shotgun (WGS) entry which is preliminary data.</text>
</comment>
<reference evidence="1" key="1">
    <citation type="journal article" date="2014" name="Front. Microbiol.">
        <title>High frequency of phylogenetically diverse reductive dehalogenase-homologous genes in deep subseafloor sedimentary metagenomes.</title>
        <authorList>
            <person name="Kawai M."/>
            <person name="Futagami T."/>
            <person name="Toyoda A."/>
            <person name="Takaki Y."/>
            <person name="Nishi S."/>
            <person name="Hori S."/>
            <person name="Arai W."/>
            <person name="Tsubouchi T."/>
            <person name="Morono Y."/>
            <person name="Uchiyama I."/>
            <person name="Ito T."/>
            <person name="Fujiyama A."/>
            <person name="Inagaki F."/>
            <person name="Takami H."/>
        </authorList>
    </citation>
    <scope>NUCLEOTIDE SEQUENCE</scope>
    <source>
        <strain evidence="1">Expedition CK06-06</strain>
    </source>
</reference>
<gene>
    <name evidence="1" type="ORF">S12H4_29851</name>
</gene>
<dbReference type="GO" id="GO:0008237">
    <property type="term" value="F:metallopeptidase activity"/>
    <property type="evidence" value="ECO:0007669"/>
    <property type="project" value="InterPro"/>
</dbReference>
<dbReference type="InterPro" id="IPR024079">
    <property type="entry name" value="MetalloPept_cat_dom_sf"/>
</dbReference>
<accession>X1V6Q3</accession>
<evidence type="ECO:0000313" key="1">
    <source>
        <dbReference type="EMBL" id="GAJ00490.1"/>
    </source>
</evidence>
<organism evidence="1">
    <name type="scientific">marine sediment metagenome</name>
    <dbReference type="NCBI Taxonomy" id="412755"/>
    <lineage>
        <taxon>unclassified sequences</taxon>
        <taxon>metagenomes</taxon>
        <taxon>ecological metagenomes</taxon>
    </lineage>
</organism>
<sequence>YVFYYLLIDCTSDDYAYNNPLEFIDPDVVRESYNFLLPTAEIDYQFKKARLSDNTILETAVNNYYDDYGSFGILRAEEGGINELVENYWISYENETTKVLPAIFFVFDKVTWYNYQFTTAMANGKDGEGWEIVGTLDKARTYGGTTALSTHEAGHFLGLRHPHDGWSWKLYDEIGWGEIAYWLWDYQASTMTYAYSYPYFNKMNKMQLHRGQMLEMLNLTYYNVIEAFQILDDRGFTETPNDFTDQLIEVADNISEVDTIMSSYDYQTAFNYAKLAASAS</sequence>
<protein>
    <submittedName>
        <fullName evidence="1">Uncharacterized protein</fullName>
    </submittedName>
</protein>